<feature type="compositionally biased region" description="Basic and acidic residues" evidence="1">
    <location>
        <begin position="153"/>
        <end position="181"/>
    </location>
</feature>
<evidence type="ECO:0000256" key="1">
    <source>
        <dbReference type="SAM" id="MobiDB-lite"/>
    </source>
</evidence>
<dbReference type="AlphaFoldDB" id="A0A6J4U6W2"/>
<accession>A0A6J4U6W2</accession>
<feature type="compositionally biased region" description="Basic and acidic residues" evidence="1">
    <location>
        <begin position="19"/>
        <end position="38"/>
    </location>
</feature>
<feature type="compositionally biased region" description="Basic residues" evidence="1">
    <location>
        <begin position="115"/>
        <end position="152"/>
    </location>
</feature>
<organism evidence="2">
    <name type="scientific">uncultured Thermoleophilia bacterium</name>
    <dbReference type="NCBI Taxonomy" id="1497501"/>
    <lineage>
        <taxon>Bacteria</taxon>
        <taxon>Bacillati</taxon>
        <taxon>Actinomycetota</taxon>
        <taxon>Thermoleophilia</taxon>
        <taxon>environmental samples</taxon>
    </lineage>
</organism>
<feature type="non-terminal residue" evidence="2">
    <location>
        <position position="1"/>
    </location>
</feature>
<name>A0A6J4U6W2_9ACTN</name>
<feature type="compositionally biased region" description="Basic residues" evidence="1">
    <location>
        <begin position="90"/>
        <end position="99"/>
    </location>
</feature>
<feature type="compositionally biased region" description="Low complexity" evidence="1">
    <location>
        <begin position="41"/>
        <end position="51"/>
    </location>
</feature>
<proteinExistence type="predicted"/>
<protein>
    <submittedName>
        <fullName evidence="2">Uncharacterized protein</fullName>
    </submittedName>
</protein>
<feature type="compositionally biased region" description="Low complexity" evidence="1">
    <location>
        <begin position="187"/>
        <end position="201"/>
    </location>
</feature>
<gene>
    <name evidence="2" type="ORF">AVDCRST_MAG79-1766</name>
</gene>
<evidence type="ECO:0000313" key="2">
    <source>
        <dbReference type="EMBL" id="CAA9540026.1"/>
    </source>
</evidence>
<feature type="non-terminal residue" evidence="2">
    <location>
        <position position="213"/>
    </location>
</feature>
<reference evidence="2" key="1">
    <citation type="submission" date="2020-02" db="EMBL/GenBank/DDBJ databases">
        <authorList>
            <person name="Meier V. D."/>
        </authorList>
    </citation>
    <scope>NUCLEOTIDE SEQUENCE</scope>
    <source>
        <strain evidence="2">AVDCRST_MAG79</strain>
    </source>
</reference>
<feature type="region of interest" description="Disordered" evidence="1">
    <location>
        <begin position="1"/>
        <end position="213"/>
    </location>
</feature>
<sequence>AAHDRPRAAPGRPRRARPARRDDLQRDPPAERRPDRRRLALRAGSGAVSRARGADRRRRLGRGVRDPVPAHRPVGRDPGPGPCPAGPGRAGRHRHRHLRGAAPRRVPRLAPPLRGRCRSRGRRVPPRRRPSLRSRPRHAGCRGGRARARHHARPADPLHGERAARRGPDRRPGTAGAERRAVRLRPGRAATGRGGPAPLRAAGDRARAPARLL</sequence>
<dbReference type="EMBL" id="CADCWC010000265">
    <property type="protein sequence ID" value="CAA9540026.1"/>
    <property type="molecule type" value="Genomic_DNA"/>
</dbReference>